<dbReference type="Proteomes" id="UP000774570">
    <property type="component" value="Unassembled WGS sequence"/>
</dbReference>
<keyword evidence="1" id="KW-0472">Membrane</keyword>
<keyword evidence="3" id="KW-1185">Reference proteome</keyword>
<proteinExistence type="predicted"/>
<organism evidence="2 3">
    <name type="scientific">Actinomadura parmotrematis</name>
    <dbReference type="NCBI Taxonomy" id="2864039"/>
    <lineage>
        <taxon>Bacteria</taxon>
        <taxon>Bacillati</taxon>
        <taxon>Actinomycetota</taxon>
        <taxon>Actinomycetes</taxon>
        <taxon>Streptosporangiales</taxon>
        <taxon>Thermomonosporaceae</taxon>
        <taxon>Actinomadura</taxon>
    </lineage>
</organism>
<evidence type="ECO:0000313" key="3">
    <source>
        <dbReference type="Proteomes" id="UP000774570"/>
    </source>
</evidence>
<reference evidence="2 3" key="1">
    <citation type="submission" date="2021-07" db="EMBL/GenBank/DDBJ databases">
        <title>Actinomadura sp. PM05-2 isolated from lichen.</title>
        <authorList>
            <person name="Somphong A."/>
            <person name="Phongsopitanun W."/>
            <person name="Tanasupawat S."/>
            <person name="Peongsungnone V."/>
        </authorList>
    </citation>
    <scope>NUCLEOTIDE SEQUENCE [LARGE SCALE GENOMIC DNA]</scope>
    <source>
        <strain evidence="2 3">PM05-2</strain>
    </source>
</reference>
<protein>
    <submittedName>
        <fullName evidence="2">Uncharacterized protein</fullName>
    </submittedName>
</protein>
<feature type="transmembrane region" description="Helical" evidence="1">
    <location>
        <begin position="74"/>
        <end position="100"/>
    </location>
</feature>
<sequence>MQYASGVLGLLALAWWGLRTLRRAPAGNGEPRVLGGSAARAVVAALAACAALGALLGATFMIKDPGAPRTPHALLVNAVVGATTGAAAGLTLYGAALGAFSRPRRGPGRSSARRSPP</sequence>
<dbReference type="EMBL" id="JAIBOA010000011">
    <property type="protein sequence ID" value="MBW8484383.1"/>
    <property type="molecule type" value="Genomic_DNA"/>
</dbReference>
<accession>A0ABS7FVF0</accession>
<evidence type="ECO:0000313" key="2">
    <source>
        <dbReference type="EMBL" id="MBW8484383.1"/>
    </source>
</evidence>
<comment type="caution">
    <text evidence="2">The sequence shown here is derived from an EMBL/GenBank/DDBJ whole genome shotgun (WGS) entry which is preliminary data.</text>
</comment>
<name>A0ABS7FVF0_9ACTN</name>
<gene>
    <name evidence="2" type="ORF">K1Y72_18515</name>
</gene>
<evidence type="ECO:0000256" key="1">
    <source>
        <dbReference type="SAM" id="Phobius"/>
    </source>
</evidence>
<keyword evidence="1" id="KW-0812">Transmembrane</keyword>
<keyword evidence="1" id="KW-1133">Transmembrane helix</keyword>
<feature type="transmembrane region" description="Helical" evidence="1">
    <location>
        <begin position="39"/>
        <end position="62"/>
    </location>
</feature>
<dbReference type="RefSeq" id="WP_220167757.1">
    <property type="nucleotide sequence ID" value="NZ_JAIBOA010000011.1"/>
</dbReference>